<dbReference type="Proteomes" id="UP000001307">
    <property type="component" value="Unassembled WGS sequence"/>
</dbReference>
<dbReference type="Proteomes" id="UP000011014">
    <property type="component" value="Unassembled WGS sequence"/>
</dbReference>
<accession>E4WW43</accession>
<evidence type="ECO:0000313" key="5">
    <source>
        <dbReference type="EMBL" id="CBY21346.1"/>
    </source>
</evidence>
<dbReference type="FunCoup" id="E4WW43">
    <property type="interactions" value="790"/>
</dbReference>
<protein>
    <recommendedName>
        <fullName evidence="4">RRM domain-containing protein</fullName>
    </recommendedName>
</protein>
<dbReference type="Gene3D" id="3.30.70.330">
    <property type="match status" value="1"/>
</dbReference>
<evidence type="ECO:0000259" key="4">
    <source>
        <dbReference type="PROSITE" id="PS50102"/>
    </source>
</evidence>
<evidence type="ECO:0000256" key="3">
    <source>
        <dbReference type="SAM" id="MobiDB-lite"/>
    </source>
</evidence>
<evidence type="ECO:0000256" key="1">
    <source>
        <dbReference type="ARBA" id="ARBA00022884"/>
    </source>
</evidence>
<evidence type="ECO:0000313" key="7">
    <source>
        <dbReference type="Proteomes" id="UP000001307"/>
    </source>
</evidence>
<feature type="region of interest" description="Disordered" evidence="3">
    <location>
        <begin position="1"/>
        <end position="35"/>
    </location>
</feature>
<dbReference type="PANTHER" id="PTHR23236">
    <property type="entry name" value="EUKARYOTIC TRANSLATION INITIATION FACTOR 4B/4H"/>
    <property type="match status" value="1"/>
</dbReference>
<dbReference type="InterPro" id="IPR000504">
    <property type="entry name" value="RRM_dom"/>
</dbReference>
<evidence type="ECO:0000313" key="6">
    <source>
        <dbReference type="EMBL" id="CBY40937.1"/>
    </source>
</evidence>
<proteinExistence type="predicted"/>
<evidence type="ECO:0000256" key="2">
    <source>
        <dbReference type="PROSITE-ProRule" id="PRU00176"/>
    </source>
</evidence>
<dbReference type="PROSITE" id="PS50102">
    <property type="entry name" value="RRM"/>
    <property type="match status" value="1"/>
</dbReference>
<dbReference type="OrthoDB" id="4726at2759"/>
<dbReference type="SMART" id="SM00360">
    <property type="entry name" value="RRM"/>
    <property type="match status" value="1"/>
</dbReference>
<dbReference type="EMBL" id="FN653017">
    <property type="protein sequence ID" value="CBY21346.1"/>
    <property type="molecule type" value="Genomic_DNA"/>
</dbReference>
<dbReference type="GO" id="GO:0008143">
    <property type="term" value="F:poly(A) binding"/>
    <property type="evidence" value="ECO:0007669"/>
    <property type="project" value="TreeGrafter"/>
</dbReference>
<reference evidence="5" key="1">
    <citation type="journal article" date="2010" name="Science">
        <title>Plasticity of animal genome architecture unmasked by rapid evolution of a pelagic tunicate.</title>
        <authorList>
            <person name="Denoeud F."/>
            <person name="Henriet S."/>
            <person name="Mungpakdee S."/>
            <person name="Aury J.M."/>
            <person name="Da Silva C."/>
            <person name="Brinkmann H."/>
            <person name="Mikhaleva J."/>
            <person name="Olsen L.C."/>
            <person name="Jubin C."/>
            <person name="Canestro C."/>
            <person name="Bouquet J.M."/>
            <person name="Danks G."/>
            <person name="Poulain J."/>
            <person name="Campsteijn C."/>
            <person name="Adamski M."/>
            <person name="Cross I."/>
            <person name="Yadetie F."/>
            <person name="Muffato M."/>
            <person name="Louis A."/>
            <person name="Butcher S."/>
            <person name="Tsagkogeorga G."/>
            <person name="Konrad A."/>
            <person name="Singh S."/>
            <person name="Jensen M.F."/>
            <person name="Cong E.H."/>
            <person name="Eikeseth-Otteraa H."/>
            <person name="Noel B."/>
            <person name="Anthouard V."/>
            <person name="Porcel B.M."/>
            <person name="Kachouri-Lafond R."/>
            <person name="Nishino A."/>
            <person name="Ugolini M."/>
            <person name="Chourrout P."/>
            <person name="Nishida H."/>
            <person name="Aasland R."/>
            <person name="Huzurbazar S."/>
            <person name="Westhof E."/>
            <person name="Delsuc F."/>
            <person name="Lehrach H."/>
            <person name="Reinhardt R."/>
            <person name="Weissenbach J."/>
            <person name="Roy S.W."/>
            <person name="Artiguenave F."/>
            <person name="Postlethwait J.H."/>
            <person name="Manak J.R."/>
            <person name="Thompson E.M."/>
            <person name="Jaillon O."/>
            <person name="Du Pasquier L."/>
            <person name="Boudinot P."/>
            <person name="Liberles D.A."/>
            <person name="Volff J.N."/>
            <person name="Philippe H."/>
            <person name="Lenhard B."/>
            <person name="Roest Crollius H."/>
            <person name="Wincker P."/>
            <person name="Chourrout D."/>
        </authorList>
    </citation>
    <scope>NUCLEOTIDE SEQUENCE [LARGE SCALE GENOMIC DNA]</scope>
</reference>
<dbReference type="SUPFAM" id="SSF54928">
    <property type="entry name" value="RNA-binding domain, RBD"/>
    <property type="match status" value="1"/>
</dbReference>
<dbReference type="InterPro" id="IPR012677">
    <property type="entry name" value="Nucleotide-bd_a/b_plait_sf"/>
</dbReference>
<organism evidence="5">
    <name type="scientific">Oikopleura dioica</name>
    <name type="common">Tunicate</name>
    <dbReference type="NCBI Taxonomy" id="34765"/>
    <lineage>
        <taxon>Eukaryota</taxon>
        <taxon>Metazoa</taxon>
        <taxon>Chordata</taxon>
        <taxon>Tunicata</taxon>
        <taxon>Appendicularia</taxon>
        <taxon>Copelata</taxon>
        <taxon>Oikopleuridae</taxon>
        <taxon>Oikopleura</taxon>
    </lineage>
</organism>
<sequence length="208" mass="22866">MSDVDEVLLEESGAENELDASLDNEDAEDDPELEAIKERVKAMEAEAEKLKELQSEVESQMSMGDAGSASMGSANFPTLEEKVDADNRSIYIGQVDYSSTAEELEQHFHGCGALNRVTIICDKYSGQPKGFAYIEFTEKESVDAAIALDGSMFRDRQIKVMPKRTNKPGVSSTDRGGFRGRGRGRGRGFRGRGRAMYRGRGRGGYAPY</sequence>
<name>E4WW43_OIKDI</name>
<keyword evidence="1 2" id="KW-0694">RNA-binding</keyword>
<feature type="domain" description="RRM" evidence="4">
    <location>
        <begin position="88"/>
        <end position="165"/>
    </location>
</feature>
<dbReference type="AlphaFoldDB" id="E4WW43"/>
<dbReference type="GO" id="GO:0005634">
    <property type="term" value="C:nucleus"/>
    <property type="evidence" value="ECO:0007669"/>
    <property type="project" value="TreeGrafter"/>
</dbReference>
<dbReference type="InParanoid" id="E4WW43"/>
<keyword evidence="7" id="KW-1185">Reference proteome</keyword>
<dbReference type="Pfam" id="PF00076">
    <property type="entry name" value="RRM_1"/>
    <property type="match status" value="1"/>
</dbReference>
<dbReference type="InterPro" id="IPR035979">
    <property type="entry name" value="RBD_domain_sf"/>
</dbReference>
<feature type="compositionally biased region" description="Basic residues" evidence="3">
    <location>
        <begin position="178"/>
        <end position="201"/>
    </location>
</feature>
<feature type="region of interest" description="Disordered" evidence="3">
    <location>
        <begin position="164"/>
        <end position="208"/>
    </location>
</feature>
<dbReference type="PANTHER" id="PTHR23236:SF12">
    <property type="entry name" value="EUKARYOTIC INITIATION FACTOR 4B-RELATED"/>
    <property type="match status" value="1"/>
</dbReference>
<feature type="compositionally biased region" description="Acidic residues" evidence="3">
    <location>
        <begin position="1"/>
        <end position="33"/>
    </location>
</feature>
<dbReference type="EMBL" id="FN656183">
    <property type="protein sequence ID" value="CBY40937.1"/>
    <property type="molecule type" value="Genomic_DNA"/>
</dbReference>
<gene>
    <name evidence="5" type="ORF">GSOID_T00009108001</name>
    <name evidence="6" type="ORF">GSOID_T00022980001</name>
</gene>